<protein>
    <recommendedName>
        <fullName evidence="3">CCHC-type domain-containing protein</fullName>
    </recommendedName>
</protein>
<dbReference type="GO" id="GO:0003676">
    <property type="term" value="F:nucleic acid binding"/>
    <property type="evidence" value="ECO:0007669"/>
    <property type="project" value="InterPro"/>
</dbReference>
<keyword evidence="1" id="KW-0479">Metal-binding</keyword>
<evidence type="ECO:0000313" key="5">
    <source>
        <dbReference type="Proteomes" id="UP000094444"/>
    </source>
</evidence>
<evidence type="ECO:0000256" key="2">
    <source>
        <dbReference type="SAM" id="MobiDB-lite"/>
    </source>
</evidence>
<evidence type="ECO:0000256" key="1">
    <source>
        <dbReference type="PROSITE-ProRule" id="PRU00047"/>
    </source>
</evidence>
<feature type="region of interest" description="Disordered" evidence="2">
    <location>
        <begin position="302"/>
        <end position="425"/>
    </location>
</feature>
<feature type="compositionally biased region" description="Basic and acidic residues" evidence="2">
    <location>
        <begin position="328"/>
        <end position="362"/>
    </location>
</feature>
<dbReference type="InterPro" id="IPR001878">
    <property type="entry name" value="Znf_CCHC"/>
</dbReference>
<dbReference type="OrthoDB" id="444325at2759"/>
<dbReference type="InParanoid" id="A0A2P5IB53"/>
<name>A0A2P5IB53_DIAHE</name>
<dbReference type="STRING" id="158607.A0A2P5IB53"/>
<keyword evidence="1" id="KW-0863">Zinc-finger</keyword>
<feature type="compositionally biased region" description="Polar residues" evidence="2">
    <location>
        <begin position="312"/>
        <end position="321"/>
    </location>
</feature>
<gene>
    <name evidence="4" type="ORF">DHEL01_v201861</name>
</gene>
<organism evidence="4 5">
    <name type="scientific">Diaporthe helianthi</name>
    <dbReference type="NCBI Taxonomy" id="158607"/>
    <lineage>
        <taxon>Eukaryota</taxon>
        <taxon>Fungi</taxon>
        <taxon>Dikarya</taxon>
        <taxon>Ascomycota</taxon>
        <taxon>Pezizomycotina</taxon>
        <taxon>Sordariomycetes</taxon>
        <taxon>Sordariomycetidae</taxon>
        <taxon>Diaporthales</taxon>
        <taxon>Diaporthaceae</taxon>
        <taxon>Diaporthe</taxon>
    </lineage>
</organism>
<dbReference type="PROSITE" id="PS50158">
    <property type="entry name" value="ZF_CCHC"/>
    <property type="match status" value="1"/>
</dbReference>
<reference evidence="4" key="1">
    <citation type="submission" date="2017-09" db="EMBL/GenBank/DDBJ databases">
        <title>Polyketide synthases of a Diaporthe helianthi virulent isolate.</title>
        <authorList>
            <person name="Baroncelli R."/>
        </authorList>
    </citation>
    <scope>NUCLEOTIDE SEQUENCE [LARGE SCALE GENOMIC DNA]</scope>
    <source>
        <strain evidence="4">7/96</strain>
    </source>
</reference>
<dbReference type="SUPFAM" id="SSF57756">
    <property type="entry name" value="Retrovirus zinc finger-like domains"/>
    <property type="match status" value="1"/>
</dbReference>
<comment type="caution">
    <text evidence="4">The sequence shown here is derived from an EMBL/GenBank/DDBJ whole genome shotgun (WGS) entry which is preliminary data.</text>
</comment>
<dbReference type="SMART" id="SM00343">
    <property type="entry name" value="ZnF_C2HC"/>
    <property type="match status" value="1"/>
</dbReference>
<dbReference type="Gene3D" id="4.10.60.10">
    <property type="entry name" value="Zinc finger, CCHC-type"/>
    <property type="match status" value="1"/>
</dbReference>
<accession>A0A2P5IB53</accession>
<keyword evidence="1" id="KW-0862">Zinc</keyword>
<dbReference type="InterPro" id="IPR036875">
    <property type="entry name" value="Znf_CCHC_sf"/>
</dbReference>
<sequence>MCGGQVDLTPDALGAISLRELDKRIQGPADLVSVYLIWLQEHLNAWDLSDSAAFRPQIESWYASLRFRGYEDQRIHDAFTAWVSNQIQTHPVCARRLLVAQEELLQVLGGNQTIQPKDFGTDHGTAGVITVKEDKVIDVSSGDDDSDVEFLGWKPPDNLRSSFKSAKHPSAPLTGANKETQLMQGPEIREPNDRLKRGKTAKVVSIRVPSGKPHKNYVCDRCGEKGHYKEQCPTNLDPSFDPRPTGGYQCYCCGAKEKHLTTLCPHNENPDSVTQQRIRAGVTNMEPSSPLVEADHCRPLAIRHRKGEKTPSKSADSTSSRGIHRAVGRLEDVDDHRMDPARRARLERDDPKGSSPLSDDRKKGQKRSHYSPPREKRGRRSSKRIRHWREESRSGSPSSRSEREGSTELLPQRGRRNSSDGRLSYWDDGYNDVKMSDMGSATDSRHSRPAVYQPSDNLKAEIQRLYPDSDPAWVSEMAGFDVDKFLDGLAGYEFAAITLSSKDEEYARMDIDASSDGDNRQSLPPRVRLPPGRGALTETVSGRKEYFHNHRMQTYVDDIPRADDAEDGSHYVLQKDGQESISLANHGTIVVKLPQGTVEALSLDRFRAELKVDPRASSPGLHDKVGQEVLNASS</sequence>
<dbReference type="AlphaFoldDB" id="A0A2P5IB53"/>
<dbReference type="EMBL" id="MAVT02000092">
    <property type="protein sequence ID" value="POS79730.1"/>
    <property type="molecule type" value="Genomic_DNA"/>
</dbReference>
<feature type="domain" description="CCHC-type" evidence="3">
    <location>
        <begin position="219"/>
        <end position="233"/>
    </location>
</feature>
<dbReference type="Proteomes" id="UP000094444">
    <property type="component" value="Unassembled WGS sequence"/>
</dbReference>
<feature type="region of interest" description="Disordered" evidence="2">
    <location>
        <begin position="614"/>
        <end position="634"/>
    </location>
</feature>
<proteinExistence type="predicted"/>
<feature type="compositionally biased region" description="Basic residues" evidence="2">
    <location>
        <begin position="376"/>
        <end position="387"/>
    </location>
</feature>
<evidence type="ECO:0000313" key="4">
    <source>
        <dbReference type="EMBL" id="POS79730.1"/>
    </source>
</evidence>
<dbReference type="GO" id="GO:0008270">
    <property type="term" value="F:zinc ion binding"/>
    <property type="evidence" value="ECO:0007669"/>
    <property type="project" value="UniProtKB-KW"/>
</dbReference>
<evidence type="ECO:0000259" key="3">
    <source>
        <dbReference type="PROSITE" id="PS50158"/>
    </source>
</evidence>
<keyword evidence="5" id="KW-1185">Reference proteome</keyword>